<reference evidence="2 3" key="1">
    <citation type="submission" date="2015-03" db="EMBL/GenBank/DDBJ databases">
        <title>Genome sequence of Pseudoalteromonas aurantia.</title>
        <authorList>
            <person name="Xie B.-B."/>
            <person name="Rong J.-C."/>
            <person name="Qin Q.-L."/>
            <person name="Zhang Y.-Z."/>
        </authorList>
    </citation>
    <scope>NUCLEOTIDE SEQUENCE [LARGE SCALE GENOMIC DNA]</scope>
    <source>
        <strain evidence="2 3">208</strain>
    </source>
</reference>
<name>A0ABR9E9C9_9GAMM</name>
<feature type="transmembrane region" description="Helical" evidence="1">
    <location>
        <begin position="162"/>
        <end position="186"/>
    </location>
</feature>
<feature type="transmembrane region" description="Helical" evidence="1">
    <location>
        <begin position="64"/>
        <end position="80"/>
    </location>
</feature>
<organism evidence="2 3">
    <name type="scientific">Pseudoalteromonas aurantia 208</name>
    <dbReference type="NCBI Taxonomy" id="1314867"/>
    <lineage>
        <taxon>Bacteria</taxon>
        <taxon>Pseudomonadati</taxon>
        <taxon>Pseudomonadota</taxon>
        <taxon>Gammaproteobacteria</taxon>
        <taxon>Alteromonadales</taxon>
        <taxon>Pseudoalteromonadaceae</taxon>
        <taxon>Pseudoalteromonas</taxon>
    </lineage>
</organism>
<dbReference type="Proteomes" id="UP000615755">
    <property type="component" value="Unassembled WGS sequence"/>
</dbReference>
<feature type="transmembrane region" description="Helical" evidence="1">
    <location>
        <begin position="92"/>
        <end position="109"/>
    </location>
</feature>
<keyword evidence="1" id="KW-1133">Transmembrane helix</keyword>
<protein>
    <recommendedName>
        <fullName evidence="4">DUF4234 domain-containing protein</fullName>
    </recommendedName>
</protein>
<sequence>MELNNASSVSENESDEIKFYVVSQRKFLILFIATMGMYGVYWFFKHWNEYKKSTNDDMWPIARGIFSIFFTHALFALFEMKYEHKTGSAPKSINHLATIYVVVVIGSNISSQLSDHGYGNPITLCLGLLMYPISCWVLYQAQSLANYAGEDVNGASNSKLTALNYVWLILGSLLWGLMIIGIYVTLINT</sequence>
<gene>
    <name evidence="2" type="ORF">PAUR_a0970</name>
</gene>
<evidence type="ECO:0000313" key="2">
    <source>
        <dbReference type="EMBL" id="MBE0367585.1"/>
    </source>
</evidence>
<keyword evidence="1" id="KW-0472">Membrane</keyword>
<evidence type="ECO:0000256" key="1">
    <source>
        <dbReference type="SAM" id="Phobius"/>
    </source>
</evidence>
<evidence type="ECO:0000313" key="3">
    <source>
        <dbReference type="Proteomes" id="UP000615755"/>
    </source>
</evidence>
<feature type="transmembrane region" description="Helical" evidence="1">
    <location>
        <begin position="121"/>
        <end position="141"/>
    </location>
</feature>
<dbReference type="RefSeq" id="WP_192506997.1">
    <property type="nucleotide sequence ID" value="NZ_AQGV01000012.1"/>
</dbReference>
<keyword evidence="3" id="KW-1185">Reference proteome</keyword>
<feature type="transmembrane region" description="Helical" evidence="1">
    <location>
        <begin position="27"/>
        <end position="44"/>
    </location>
</feature>
<dbReference type="EMBL" id="AQGV01000012">
    <property type="protein sequence ID" value="MBE0367585.1"/>
    <property type="molecule type" value="Genomic_DNA"/>
</dbReference>
<evidence type="ECO:0008006" key="4">
    <source>
        <dbReference type="Google" id="ProtNLM"/>
    </source>
</evidence>
<accession>A0ABR9E9C9</accession>
<comment type="caution">
    <text evidence="2">The sequence shown here is derived from an EMBL/GenBank/DDBJ whole genome shotgun (WGS) entry which is preliminary data.</text>
</comment>
<proteinExistence type="predicted"/>
<keyword evidence="1" id="KW-0812">Transmembrane</keyword>